<feature type="transmembrane region" description="Helical" evidence="11">
    <location>
        <begin position="963"/>
        <end position="980"/>
    </location>
</feature>
<evidence type="ECO:0000313" key="16">
    <source>
        <dbReference type="Proteomes" id="UP000678499"/>
    </source>
</evidence>
<feature type="domain" description="Exocyst complex component Sec10-like alpha-helical bundle" evidence="13">
    <location>
        <begin position="156"/>
        <end position="698"/>
    </location>
</feature>
<organism evidence="15">
    <name type="scientific">Notodromas monacha</name>
    <dbReference type="NCBI Taxonomy" id="399045"/>
    <lineage>
        <taxon>Eukaryota</taxon>
        <taxon>Metazoa</taxon>
        <taxon>Ecdysozoa</taxon>
        <taxon>Arthropoda</taxon>
        <taxon>Crustacea</taxon>
        <taxon>Oligostraca</taxon>
        <taxon>Ostracoda</taxon>
        <taxon>Podocopa</taxon>
        <taxon>Podocopida</taxon>
        <taxon>Cypridocopina</taxon>
        <taxon>Cypridoidea</taxon>
        <taxon>Cyprididae</taxon>
        <taxon>Notodromas</taxon>
    </lineage>
</organism>
<evidence type="ECO:0000256" key="10">
    <source>
        <dbReference type="SAM" id="MobiDB-lite"/>
    </source>
</evidence>
<evidence type="ECO:0000256" key="4">
    <source>
        <dbReference type="ARBA" id="ARBA00022692"/>
    </source>
</evidence>
<evidence type="ECO:0000256" key="1">
    <source>
        <dbReference type="ARBA" id="ARBA00004141"/>
    </source>
</evidence>
<feature type="coiled-coil region" evidence="9">
    <location>
        <begin position="45"/>
        <end position="72"/>
    </location>
</feature>
<protein>
    <recommendedName>
        <fullName evidence="17">Solute carrier family 41 member 1</fullName>
    </recommendedName>
</protein>
<feature type="region of interest" description="Disordered" evidence="10">
    <location>
        <begin position="763"/>
        <end position="786"/>
    </location>
</feature>
<feature type="transmembrane region" description="Helical" evidence="11">
    <location>
        <begin position="1025"/>
        <end position="1045"/>
    </location>
</feature>
<dbReference type="Pfam" id="PF20667">
    <property type="entry name" value="Sec10_N"/>
    <property type="match status" value="1"/>
</dbReference>
<evidence type="ECO:0000259" key="13">
    <source>
        <dbReference type="Pfam" id="PF07393"/>
    </source>
</evidence>
<dbReference type="Proteomes" id="UP000678499">
    <property type="component" value="Unassembled WGS sequence"/>
</dbReference>
<keyword evidence="4 11" id="KW-0812">Transmembrane</keyword>
<feature type="transmembrane region" description="Helical" evidence="11">
    <location>
        <begin position="1149"/>
        <end position="1173"/>
    </location>
</feature>
<feature type="transmembrane region" description="Helical" evidence="11">
    <location>
        <begin position="805"/>
        <end position="830"/>
    </location>
</feature>
<keyword evidence="3" id="KW-0813">Transport</keyword>
<feature type="transmembrane region" description="Helical" evidence="11">
    <location>
        <begin position="992"/>
        <end position="1013"/>
    </location>
</feature>
<evidence type="ECO:0000256" key="8">
    <source>
        <dbReference type="ARBA" id="ARBA00023136"/>
    </source>
</evidence>
<feature type="compositionally biased region" description="Basic and acidic residues" evidence="10">
    <location>
        <begin position="772"/>
        <end position="786"/>
    </location>
</feature>
<sequence>MLEYMNDLEKEDFHSEVFVERQSQKLSGTQQLNTEELYAGFIQTMKDLETMKLQAQRKQEKLQKTLVQREKEHWKKIATLQARQRVAFESLKDLEASMAALSGKLVPMGQRLESLEVPRARAQESHTLLDFILQFHLNGRPSDIFTNPKRLDELSEVIQKLYNTSKYLPPDFGTTKRQISLKYRDIEKYLVKEFTDALKVGDVRKMKAIAHRLSPFSDYSQCIAAFVDDNLKHLNDVPLNEMFTEIPNLCRRILPVMDEIFVNPDVVASKFIDPLLSGSFREKVVVALQPSMSSKSGSYLDTLSTLYFRTQRMVAEMSELNLGTDSRNILKRNQNEIFAHQRGSYASMELRSLEETVEALRNKYYQSLNHQKRPVALKGFSEMMSDVNTVKAFMARLGELGGDNAHLIDGETYLSEVVAINILEETKASLKRCDLLCEGATKEDMCCKIFNVMINAVMIELVEYAVDLGLKRVLSAPTPAVTDGQTEPVGYPDDIFLDVVRKSNSIAIFFNKQFHESVLPLISASGTKHAECMHKKKTLFAQLETKLNQGLQKHVGTVINYVKYLLQCLQRRGFDKTPAEDQTLDLATPTSDACNRVVRYIKGVVKKARDSLDGPNLEAFLGSLGLKFHRTIYDHILLFSYSSSAAMNLICDLNLYRKCAEELGNPMVTKAFDVLHALCNLLIVPFENLTVICSQDQLMSEGCENQDVGLRKRRRTASLEAEEMVSLGRGDEDDDLSRYAYKSLSFAEHELLHLPETVVMATLTPPNTSGKASDDESRSGDIAKDTSEASVVQPLLEIVDHTESALTFACQVCVPFLIAGMGMVAAGLYLDVVQHWKVFKHLPEIFIMVPALLGLKGNLEMTLASRLSTHANLGNMDTSSAKWSMAVSNLALVQCQALVVAFLASMAAMLLGWGPQGTFNFYHASLLCAAALLTASLASFVLGLVMIFVVLLSRRLGINPDNVATPVAASLGDITTLVLLSGIAELLFHEQYLWLSPVIVVLCLLSTPLWVYLARQNHHTRVVLLTGWTPVISAMVISSFGGLILDLAIVSYKGIAVFQPVINGVGGNLAAVQSSRLSTYLHRHGNLGQLPPEEGDRVCVSPWGLYLGKSLHAMTARVLLSFVIPGHLVFCLAISVLKRGHTSVTPVFVFFYDLAALLQVGVLLYVGHMMVLWMWRRKIDPDNSAIPYLTALGDLLGTGFLASAFYIIFLIGDQDNGVGD</sequence>
<keyword evidence="5" id="KW-0460">Magnesium</keyword>
<dbReference type="EMBL" id="CAJPEX010000112">
    <property type="protein sequence ID" value="CAG0913426.1"/>
    <property type="molecule type" value="Genomic_DNA"/>
</dbReference>
<feature type="domain" description="SLC41A/MgtE integral membrane" evidence="12">
    <location>
        <begin position="849"/>
        <end position="983"/>
    </location>
</feature>
<dbReference type="InterPro" id="IPR048627">
    <property type="entry name" value="Sec10_HB"/>
</dbReference>
<dbReference type="Pfam" id="PF01769">
    <property type="entry name" value="MgtE"/>
    <property type="match status" value="2"/>
</dbReference>
<comment type="similarity">
    <text evidence="2">Belongs to the SLC41A transporter family.</text>
</comment>
<reference evidence="15" key="1">
    <citation type="submission" date="2020-11" db="EMBL/GenBank/DDBJ databases">
        <authorList>
            <person name="Tran Van P."/>
        </authorList>
    </citation>
    <scope>NUCLEOTIDE SEQUENCE</scope>
</reference>
<accession>A0A7R9G9U2</accession>
<feature type="transmembrane region" description="Helical" evidence="11">
    <location>
        <begin position="891"/>
        <end position="914"/>
    </location>
</feature>
<dbReference type="EMBL" id="OA882149">
    <property type="protein sequence ID" value="CAD7273274.1"/>
    <property type="molecule type" value="Genomic_DNA"/>
</dbReference>
<evidence type="ECO:0000256" key="7">
    <source>
        <dbReference type="ARBA" id="ARBA00023065"/>
    </source>
</evidence>
<keyword evidence="9" id="KW-0175">Coiled coil</keyword>
<dbReference type="GO" id="GO:0008324">
    <property type="term" value="F:monoatomic cation transmembrane transporter activity"/>
    <property type="evidence" value="ECO:0007669"/>
    <property type="project" value="InterPro"/>
</dbReference>
<dbReference type="Pfam" id="PF07393">
    <property type="entry name" value="Sec10_HB"/>
    <property type="match status" value="1"/>
</dbReference>
<evidence type="ECO:0000256" key="2">
    <source>
        <dbReference type="ARBA" id="ARBA00009749"/>
    </source>
</evidence>
<evidence type="ECO:0000259" key="12">
    <source>
        <dbReference type="Pfam" id="PF01769"/>
    </source>
</evidence>
<proteinExistence type="inferred from homology"/>
<keyword evidence="7" id="KW-0406">Ion transport</keyword>
<keyword evidence="6 11" id="KW-1133">Transmembrane helix</keyword>
<dbReference type="InterPro" id="IPR036739">
    <property type="entry name" value="SLC41_membr_dom_sf"/>
</dbReference>
<dbReference type="Gene3D" id="1.10.357.20">
    <property type="entry name" value="SLC41 divalent cation transporters, integral membrane domain"/>
    <property type="match status" value="2"/>
</dbReference>
<evidence type="ECO:0000259" key="14">
    <source>
        <dbReference type="Pfam" id="PF20667"/>
    </source>
</evidence>
<evidence type="ECO:0000256" key="3">
    <source>
        <dbReference type="ARBA" id="ARBA00022448"/>
    </source>
</evidence>
<comment type="subcellular location">
    <subcellularLocation>
        <location evidence="1">Membrane</location>
        <topology evidence="1">Multi-pass membrane protein</topology>
    </subcellularLocation>
</comment>
<dbReference type="PANTHER" id="PTHR16228:SF7">
    <property type="entry name" value="SLC41A_MGTE INTEGRAL MEMBRANE DOMAIN-CONTAINING PROTEIN"/>
    <property type="match status" value="1"/>
</dbReference>
<evidence type="ECO:0000256" key="6">
    <source>
        <dbReference type="ARBA" id="ARBA00022989"/>
    </source>
</evidence>
<dbReference type="GO" id="GO:0005886">
    <property type="term" value="C:plasma membrane"/>
    <property type="evidence" value="ECO:0007669"/>
    <property type="project" value="TreeGrafter"/>
</dbReference>
<evidence type="ECO:0000313" key="15">
    <source>
        <dbReference type="EMBL" id="CAD7273274.1"/>
    </source>
</evidence>
<feature type="domain" description="Exocyst complex component Sec10 N-terminal" evidence="14">
    <location>
        <begin position="36"/>
        <end position="140"/>
    </location>
</feature>
<evidence type="ECO:0000256" key="9">
    <source>
        <dbReference type="SAM" id="Coils"/>
    </source>
</evidence>
<evidence type="ECO:0000256" key="11">
    <source>
        <dbReference type="SAM" id="Phobius"/>
    </source>
</evidence>
<feature type="transmembrane region" description="Helical" evidence="11">
    <location>
        <begin position="926"/>
        <end position="951"/>
    </location>
</feature>
<evidence type="ECO:0000256" key="5">
    <source>
        <dbReference type="ARBA" id="ARBA00022842"/>
    </source>
</evidence>
<evidence type="ECO:0008006" key="17">
    <source>
        <dbReference type="Google" id="ProtNLM"/>
    </source>
</evidence>
<dbReference type="FunFam" id="1.10.357.20:FF:000001">
    <property type="entry name" value="Solute carrier family 41 member 2"/>
    <property type="match status" value="1"/>
</dbReference>
<feature type="transmembrane region" description="Helical" evidence="11">
    <location>
        <begin position="1185"/>
        <end position="1211"/>
    </location>
</feature>
<dbReference type="InterPro" id="IPR006667">
    <property type="entry name" value="SLC41_membr_dom"/>
</dbReference>
<dbReference type="PANTHER" id="PTHR16228">
    <property type="entry name" value="DIVALENT CATION TRANSPORTER SOLUTE CARRIER FAMILY 41"/>
    <property type="match status" value="1"/>
</dbReference>
<keyword evidence="16" id="KW-1185">Reference proteome</keyword>
<feature type="domain" description="SLC41A/MgtE integral membrane" evidence="12">
    <location>
        <begin position="1059"/>
        <end position="1203"/>
    </location>
</feature>
<dbReference type="OrthoDB" id="5791097at2759"/>
<dbReference type="AlphaFoldDB" id="A0A7R9G9U2"/>
<dbReference type="InterPro" id="IPR048625">
    <property type="entry name" value="Sec10_N"/>
</dbReference>
<keyword evidence="8 11" id="KW-0472">Membrane</keyword>
<gene>
    <name evidence="15" type="ORF">NMOB1V02_LOCUS1171</name>
</gene>
<feature type="transmembrane region" description="Helical" evidence="11">
    <location>
        <begin position="1118"/>
        <end position="1137"/>
    </location>
</feature>
<name>A0A7R9G9U2_9CRUS</name>
<dbReference type="SUPFAM" id="SSF161093">
    <property type="entry name" value="MgtE membrane domain-like"/>
    <property type="match status" value="2"/>
</dbReference>
<dbReference type="InterPro" id="IPR045349">
    <property type="entry name" value="SLC41A1-3"/>
</dbReference>